<dbReference type="AlphaFoldDB" id="A0A1E7EQS1"/>
<dbReference type="InParanoid" id="A0A1E7EQS1"/>
<keyword evidence="3" id="KW-1185">Reference proteome</keyword>
<organism evidence="2 3">
    <name type="scientific">Fragilariopsis cylindrus CCMP1102</name>
    <dbReference type="NCBI Taxonomy" id="635003"/>
    <lineage>
        <taxon>Eukaryota</taxon>
        <taxon>Sar</taxon>
        <taxon>Stramenopiles</taxon>
        <taxon>Ochrophyta</taxon>
        <taxon>Bacillariophyta</taxon>
        <taxon>Bacillariophyceae</taxon>
        <taxon>Bacillariophycidae</taxon>
        <taxon>Bacillariales</taxon>
        <taxon>Bacillariaceae</taxon>
        <taxon>Fragilariopsis</taxon>
    </lineage>
</organism>
<proteinExistence type="predicted"/>
<evidence type="ECO:0000256" key="1">
    <source>
        <dbReference type="SAM" id="MobiDB-lite"/>
    </source>
</evidence>
<dbReference type="KEGG" id="fcy:FRACYDRAFT_271795"/>
<protein>
    <submittedName>
        <fullName evidence="2">Uncharacterized protein</fullName>
    </submittedName>
</protein>
<reference evidence="2 3" key="1">
    <citation type="submission" date="2016-09" db="EMBL/GenBank/DDBJ databases">
        <title>Extensive genetic diversity and differential bi-allelic expression allows diatom success in the polar Southern Ocean.</title>
        <authorList>
            <consortium name="DOE Joint Genome Institute"/>
            <person name="Mock T."/>
            <person name="Otillar R.P."/>
            <person name="Strauss J."/>
            <person name="Dupont C."/>
            <person name="Frickenhaus S."/>
            <person name="Maumus F."/>
            <person name="Mcmullan M."/>
            <person name="Sanges R."/>
            <person name="Schmutz J."/>
            <person name="Toseland A."/>
            <person name="Valas R."/>
            <person name="Veluchamy A."/>
            <person name="Ward B.J."/>
            <person name="Allen A."/>
            <person name="Barry K."/>
            <person name="Falciatore A."/>
            <person name="Ferrante M."/>
            <person name="Fortunato A.E."/>
            <person name="Gloeckner G."/>
            <person name="Gruber A."/>
            <person name="Hipkin R."/>
            <person name="Janech M."/>
            <person name="Kroth P."/>
            <person name="Leese F."/>
            <person name="Lindquist E."/>
            <person name="Lyon B.R."/>
            <person name="Martin J."/>
            <person name="Mayer C."/>
            <person name="Parker M."/>
            <person name="Quesneville H."/>
            <person name="Raymond J."/>
            <person name="Uhlig C."/>
            <person name="Valentin K.U."/>
            <person name="Worden A.Z."/>
            <person name="Armbrust E.V."/>
            <person name="Bowler C."/>
            <person name="Green B."/>
            <person name="Moulton V."/>
            <person name="Van Oosterhout C."/>
            <person name="Grigoriev I."/>
        </authorList>
    </citation>
    <scope>NUCLEOTIDE SEQUENCE [LARGE SCALE GENOMIC DNA]</scope>
    <source>
        <strain evidence="2 3">CCMP1102</strain>
    </source>
</reference>
<feature type="compositionally biased region" description="Low complexity" evidence="1">
    <location>
        <begin position="21"/>
        <end position="45"/>
    </location>
</feature>
<sequence length="118" mass="13148">MVVNKPPTKMNDGGDNIVMPTSSSSTNTMESSASSSTISPSSSSTLTLTLTSSSIIDTKATSTSTLNVIKLKLQLRFEKTKQFMMKFVQHVWGFCRIFFLQLKNLKILHREGRPKFKV</sequence>
<dbReference type="EMBL" id="KV784381">
    <property type="protein sequence ID" value="OEU08219.1"/>
    <property type="molecule type" value="Genomic_DNA"/>
</dbReference>
<feature type="region of interest" description="Disordered" evidence="1">
    <location>
        <begin position="1"/>
        <end position="45"/>
    </location>
</feature>
<accession>A0A1E7EQS1</accession>
<name>A0A1E7EQS1_9STRA</name>
<evidence type="ECO:0000313" key="2">
    <source>
        <dbReference type="EMBL" id="OEU08219.1"/>
    </source>
</evidence>
<evidence type="ECO:0000313" key="3">
    <source>
        <dbReference type="Proteomes" id="UP000095751"/>
    </source>
</evidence>
<dbReference type="Proteomes" id="UP000095751">
    <property type="component" value="Unassembled WGS sequence"/>
</dbReference>
<gene>
    <name evidence="2" type="ORF">FRACYDRAFT_271795</name>
</gene>